<dbReference type="InterPro" id="IPR038300">
    <property type="entry name" value="SASP_sf_alpha/beta"/>
</dbReference>
<feature type="region of interest" description="Disordered" evidence="2">
    <location>
        <begin position="1"/>
        <end position="27"/>
    </location>
</feature>
<accession>A0A0B7MAB4</accession>
<dbReference type="GO" id="GO:0006265">
    <property type="term" value="P:DNA topological change"/>
    <property type="evidence" value="ECO:0007669"/>
    <property type="project" value="InterPro"/>
</dbReference>
<protein>
    <submittedName>
        <fullName evidence="3">Small acid-soluble spore protein alpha/beta type</fullName>
    </submittedName>
</protein>
<name>A0A0B7MAB4_9FIRM</name>
<dbReference type="EMBL" id="CDRZ01000008">
    <property type="protein sequence ID" value="CEO87434.1"/>
    <property type="molecule type" value="Genomic_DNA"/>
</dbReference>
<feature type="compositionally biased region" description="Basic and acidic residues" evidence="2">
    <location>
        <begin position="1"/>
        <end position="10"/>
    </location>
</feature>
<dbReference type="RefSeq" id="WP_044663812.1">
    <property type="nucleotide sequence ID" value="NZ_CDRZ01000008.1"/>
</dbReference>
<evidence type="ECO:0000256" key="1">
    <source>
        <dbReference type="ARBA" id="ARBA00003863"/>
    </source>
</evidence>
<keyword evidence="4" id="KW-1185">Reference proteome</keyword>
<evidence type="ECO:0000313" key="4">
    <source>
        <dbReference type="Proteomes" id="UP000046155"/>
    </source>
</evidence>
<dbReference type="Proteomes" id="UP000046155">
    <property type="component" value="Unassembled WGS sequence"/>
</dbReference>
<dbReference type="InterPro" id="IPR001448">
    <property type="entry name" value="SASP_alpha/beta-type"/>
</dbReference>
<sequence length="76" mass="8486">MATKKTPQEKKKTKKKPGPHEKLKWETARELGLDDDLARSGESLSVREAGKIGGQMVKKLIKAGQKALEEETQKNK</sequence>
<organism evidence="3 4">
    <name type="scientific">Syntrophaceticus schinkii</name>
    <dbReference type="NCBI Taxonomy" id="499207"/>
    <lineage>
        <taxon>Bacteria</taxon>
        <taxon>Bacillati</taxon>
        <taxon>Bacillota</taxon>
        <taxon>Clostridia</taxon>
        <taxon>Thermoanaerobacterales</taxon>
        <taxon>Thermoanaerobacterales Family III. Incertae Sedis</taxon>
        <taxon>Syntrophaceticus</taxon>
    </lineage>
</organism>
<gene>
    <name evidence="3" type="ORF">SSCH_1050004</name>
</gene>
<proteinExistence type="predicted"/>
<dbReference type="AlphaFoldDB" id="A0A0B7MAB4"/>
<comment type="function">
    <text evidence="1">SASP are bound to spore DNA. They are double-stranded DNA-binding proteins that cause DNA to change to an a-like conformation. They protect the DNA backbone from chemical and enzymatic cleavage and are thus involved in dormant spore's high resistance to UV light.</text>
</comment>
<dbReference type="OrthoDB" id="1683773at2"/>
<dbReference type="Pfam" id="PF00269">
    <property type="entry name" value="SASP"/>
    <property type="match status" value="1"/>
</dbReference>
<feature type="compositionally biased region" description="Basic and acidic residues" evidence="2">
    <location>
        <begin position="18"/>
        <end position="27"/>
    </location>
</feature>
<reference evidence="4" key="1">
    <citation type="submission" date="2015-01" db="EMBL/GenBank/DDBJ databases">
        <authorList>
            <person name="Manzoor Shahid"/>
            <person name="Zubair Saima"/>
        </authorList>
    </citation>
    <scope>NUCLEOTIDE SEQUENCE [LARGE SCALE GENOMIC DNA]</scope>
    <source>
        <strain evidence="4">Sp3</strain>
    </source>
</reference>
<dbReference type="Gene3D" id="6.10.10.80">
    <property type="entry name" value="Small, acid-soluble spore protein, alpha/beta type-like"/>
    <property type="match status" value="1"/>
</dbReference>
<dbReference type="GO" id="GO:0003690">
    <property type="term" value="F:double-stranded DNA binding"/>
    <property type="evidence" value="ECO:0007669"/>
    <property type="project" value="InterPro"/>
</dbReference>
<evidence type="ECO:0000313" key="3">
    <source>
        <dbReference type="EMBL" id="CEO87434.1"/>
    </source>
</evidence>
<evidence type="ECO:0000256" key="2">
    <source>
        <dbReference type="SAM" id="MobiDB-lite"/>
    </source>
</evidence>